<dbReference type="Proteomes" id="UP000765509">
    <property type="component" value="Unassembled WGS sequence"/>
</dbReference>
<reference evidence="2" key="1">
    <citation type="submission" date="2021-03" db="EMBL/GenBank/DDBJ databases">
        <title>Draft genome sequence of rust myrtle Austropuccinia psidii MF-1, a brazilian biotype.</title>
        <authorList>
            <person name="Quecine M.C."/>
            <person name="Pachon D.M.R."/>
            <person name="Bonatelli M.L."/>
            <person name="Correr F.H."/>
            <person name="Franceschini L.M."/>
            <person name="Leite T.F."/>
            <person name="Margarido G.R.A."/>
            <person name="Almeida C.A."/>
            <person name="Ferrarezi J.A."/>
            <person name="Labate C.A."/>
        </authorList>
    </citation>
    <scope>NUCLEOTIDE SEQUENCE</scope>
    <source>
        <strain evidence="2">MF-1</strain>
    </source>
</reference>
<keyword evidence="3" id="KW-1185">Reference proteome</keyword>
<protein>
    <submittedName>
        <fullName evidence="2">Uncharacterized protein</fullName>
    </submittedName>
</protein>
<feature type="region of interest" description="Disordered" evidence="1">
    <location>
        <begin position="163"/>
        <end position="195"/>
    </location>
</feature>
<organism evidence="2 3">
    <name type="scientific">Austropuccinia psidii MF-1</name>
    <dbReference type="NCBI Taxonomy" id="1389203"/>
    <lineage>
        <taxon>Eukaryota</taxon>
        <taxon>Fungi</taxon>
        <taxon>Dikarya</taxon>
        <taxon>Basidiomycota</taxon>
        <taxon>Pucciniomycotina</taxon>
        <taxon>Pucciniomycetes</taxon>
        <taxon>Pucciniales</taxon>
        <taxon>Sphaerophragmiaceae</taxon>
        <taxon>Austropuccinia</taxon>
    </lineage>
</organism>
<feature type="compositionally biased region" description="Polar residues" evidence="1">
    <location>
        <begin position="1"/>
        <end position="13"/>
    </location>
</feature>
<feature type="compositionally biased region" description="Pro residues" evidence="1">
    <location>
        <begin position="182"/>
        <end position="195"/>
    </location>
</feature>
<evidence type="ECO:0000313" key="3">
    <source>
        <dbReference type="Proteomes" id="UP000765509"/>
    </source>
</evidence>
<feature type="region of interest" description="Disordered" evidence="1">
    <location>
        <begin position="1"/>
        <end position="50"/>
    </location>
</feature>
<sequence>MESTVIQVANQKDQGVPLQKEGGKQGISPSSFYQRASSQPTSPSVTTTKNDPPLLVLRQLQPETKLGQLATQYLYGQFGPLWCSMDFRPYQSSLANSHILDPQASIFIFGPGGSLCLPALIIGFGPTLFIRGVLAQMAFLGHLGPLRPLRPMGRGLRSIGQLGPFWPNPMRPKGKTTSPKPQLGPPEPNLAPKWP</sequence>
<evidence type="ECO:0000313" key="2">
    <source>
        <dbReference type="EMBL" id="MBW0578317.1"/>
    </source>
</evidence>
<feature type="compositionally biased region" description="Low complexity" evidence="1">
    <location>
        <begin position="37"/>
        <end position="48"/>
    </location>
</feature>
<name>A0A9Q3Q002_9BASI</name>
<feature type="compositionally biased region" description="Polar residues" evidence="1">
    <location>
        <begin position="27"/>
        <end position="36"/>
    </location>
</feature>
<accession>A0A9Q3Q002</accession>
<dbReference type="AlphaFoldDB" id="A0A9Q3Q002"/>
<gene>
    <name evidence="2" type="ORF">O181_118032</name>
</gene>
<evidence type="ECO:0000256" key="1">
    <source>
        <dbReference type="SAM" id="MobiDB-lite"/>
    </source>
</evidence>
<dbReference type="EMBL" id="AVOT02102537">
    <property type="protein sequence ID" value="MBW0578317.1"/>
    <property type="molecule type" value="Genomic_DNA"/>
</dbReference>
<proteinExistence type="predicted"/>
<comment type="caution">
    <text evidence="2">The sequence shown here is derived from an EMBL/GenBank/DDBJ whole genome shotgun (WGS) entry which is preliminary data.</text>
</comment>